<dbReference type="Proteomes" id="UP001221757">
    <property type="component" value="Unassembled WGS sequence"/>
</dbReference>
<keyword evidence="3" id="KW-0812">Transmembrane</keyword>
<keyword evidence="3" id="KW-0472">Membrane</keyword>
<keyword evidence="3" id="KW-1133">Transmembrane helix</keyword>
<accession>A0AAD7DYC1</accession>
<evidence type="ECO:0000313" key="5">
    <source>
        <dbReference type="Proteomes" id="UP001221757"/>
    </source>
</evidence>
<sequence>MQIFLWILAIYPASFIPLFYELPQYSGLTPLLWAASSASTATTAVAQFTLENASRLARFHPSLAVPGLPAAPDAHPTTPEPLPPAGDIPPAAKGPRPSADSAAHRHAPARETSRAVVSAQVSDAFVEDHSSPWDLGAAKSVPMSDTALTVSTLRSPSQNLRATEQVIGSSERVQPPASYSLPERNFLGAPKPSSLQEQGCPQADGAAPPLFLVPSAEKEDRPLSAMLCSPAPGYSPTVHEQAAAVAVAPGPTAALSDPNMLGSPPFSTVSTAATDHPADEPGAVSLAHVAPSASTSSARKTYTVTARDIRLGLLLVTLSLLLVLVTFSPLYPALRLRFTALEQQQIEDLRRQLRRERAGFAAERVEVAEKNGEEIRQALLTKDSEYRTLERALEAQIRGVEEKKERLEALLDRASQELDQERGRVEAEREAAMELVRDREQSEALLERTRQELDQERGLVEAERETAMELVREQGQLDALLERTSQELDQERGRAREVAMELVREREQSEALLERANKELEQQRGRAVAADAEHAAALGVAHAAHKTLYDKFDHATRELVQQAKAQLEKEQRMRVAKEELAEQVHEELRAQLRRAKQTLGAVLKQAVADKQATLAARGDLVGGVTAITESLVKEREAREAADSRQTVAPAEHSM</sequence>
<organism evidence="4 5">
    <name type="scientific">Mycena rosella</name>
    <name type="common">Pink bonnet</name>
    <name type="synonym">Agaricus rosellus</name>
    <dbReference type="NCBI Taxonomy" id="1033263"/>
    <lineage>
        <taxon>Eukaryota</taxon>
        <taxon>Fungi</taxon>
        <taxon>Dikarya</taxon>
        <taxon>Basidiomycota</taxon>
        <taxon>Agaricomycotina</taxon>
        <taxon>Agaricomycetes</taxon>
        <taxon>Agaricomycetidae</taxon>
        <taxon>Agaricales</taxon>
        <taxon>Marasmiineae</taxon>
        <taxon>Mycenaceae</taxon>
        <taxon>Mycena</taxon>
    </lineage>
</organism>
<reference evidence="4" key="1">
    <citation type="submission" date="2023-03" db="EMBL/GenBank/DDBJ databases">
        <title>Massive genome expansion in bonnet fungi (Mycena s.s.) driven by repeated elements and novel gene families across ecological guilds.</title>
        <authorList>
            <consortium name="Lawrence Berkeley National Laboratory"/>
            <person name="Harder C.B."/>
            <person name="Miyauchi S."/>
            <person name="Viragh M."/>
            <person name="Kuo A."/>
            <person name="Thoen E."/>
            <person name="Andreopoulos B."/>
            <person name="Lu D."/>
            <person name="Skrede I."/>
            <person name="Drula E."/>
            <person name="Henrissat B."/>
            <person name="Morin E."/>
            <person name="Kohler A."/>
            <person name="Barry K."/>
            <person name="LaButti K."/>
            <person name="Morin E."/>
            <person name="Salamov A."/>
            <person name="Lipzen A."/>
            <person name="Mereny Z."/>
            <person name="Hegedus B."/>
            <person name="Baldrian P."/>
            <person name="Stursova M."/>
            <person name="Weitz H."/>
            <person name="Taylor A."/>
            <person name="Grigoriev I.V."/>
            <person name="Nagy L.G."/>
            <person name="Martin F."/>
            <person name="Kauserud H."/>
        </authorList>
    </citation>
    <scope>NUCLEOTIDE SEQUENCE</scope>
    <source>
        <strain evidence="4">CBHHK067</strain>
    </source>
</reference>
<feature type="region of interest" description="Disordered" evidence="2">
    <location>
        <begin position="634"/>
        <end position="654"/>
    </location>
</feature>
<proteinExistence type="predicted"/>
<dbReference type="AlphaFoldDB" id="A0AAD7DYC1"/>
<keyword evidence="1" id="KW-0175">Coiled coil</keyword>
<evidence type="ECO:0008006" key="6">
    <source>
        <dbReference type="Google" id="ProtNLM"/>
    </source>
</evidence>
<evidence type="ECO:0000313" key="4">
    <source>
        <dbReference type="EMBL" id="KAJ7701856.1"/>
    </source>
</evidence>
<dbReference type="EMBL" id="JARKIE010000016">
    <property type="protein sequence ID" value="KAJ7701856.1"/>
    <property type="molecule type" value="Genomic_DNA"/>
</dbReference>
<feature type="coiled-coil region" evidence="1">
    <location>
        <begin position="560"/>
        <end position="605"/>
    </location>
</feature>
<feature type="region of interest" description="Disordered" evidence="2">
    <location>
        <begin position="67"/>
        <end position="113"/>
    </location>
</feature>
<gene>
    <name evidence="4" type="ORF">B0H17DRAFT_1176347</name>
</gene>
<evidence type="ECO:0000256" key="1">
    <source>
        <dbReference type="SAM" id="Coils"/>
    </source>
</evidence>
<evidence type="ECO:0000256" key="2">
    <source>
        <dbReference type="SAM" id="MobiDB-lite"/>
    </source>
</evidence>
<protein>
    <recommendedName>
        <fullName evidence="6">Transmembrane protein</fullName>
    </recommendedName>
</protein>
<feature type="transmembrane region" description="Helical" evidence="3">
    <location>
        <begin position="309"/>
        <end position="331"/>
    </location>
</feature>
<feature type="compositionally biased region" description="Pro residues" evidence="2">
    <location>
        <begin position="78"/>
        <end position="87"/>
    </location>
</feature>
<feature type="coiled-coil region" evidence="1">
    <location>
        <begin position="386"/>
        <end position="533"/>
    </location>
</feature>
<name>A0AAD7DYC1_MYCRO</name>
<comment type="caution">
    <text evidence="4">The sequence shown here is derived from an EMBL/GenBank/DDBJ whole genome shotgun (WGS) entry which is preliminary data.</text>
</comment>
<keyword evidence="5" id="KW-1185">Reference proteome</keyword>
<evidence type="ECO:0000256" key="3">
    <source>
        <dbReference type="SAM" id="Phobius"/>
    </source>
</evidence>